<dbReference type="InterPro" id="IPR022488">
    <property type="entry name" value="PPK2-related"/>
</dbReference>
<accession>A0ABT2GWB7</accession>
<keyword evidence="3" id="KW-1185">Reference proteome</keyword>
<dbReference type="PANTHER" id="PTHR34383">
    <property type="entry name" value="POLYPHOSPHATE:AMP PHOSPHOTRANSFERASE-RELATED"/>
    <property type="match status" value="1"/>
</dbReference>
<proteinExistence type="predicted"/>
<dbReference type="PANTHER" id="PTHR34383:SF3">
    <property type="entry name" value="POLYPHOSPHATE:AMP PHOSPHOTRANSFERASE"/>
    <property type="match status" value="1"/>
</dbReference>
<protein>
    <submittedName>
        <fullName evidence="2">Polyphosphate kinase 2 family protein</fullName>
    </submittedName>
</protein>
<dbReference type="RefSeq" id="WP_259536789.1">
    <property type="nucleotide sequence ID" value="NZ_JANLCJ010000001.1"/>
</dbReference>
<feature type="domain" description="Polyphosphate kinase-2-related" evidence="1">
    <location>
        <begin position="39"/>
        <end position="260"/>
    </location>
</feature>
<gene>
    <name evidence="2" type="ORF">N1032_00615</name>
</gene>
<dbReference type="InterPro" id="IPR027417">
    <property type="entry name" value="P-loop_NTPase"/>
</dbReference>
<dbReference type="NCBIfam" id="TIGR03709">
    <property type="entry name" value="PPK2_rel_1"/>
    <property type="match status" value="1"/>
</dbReference>
<dbReference type="Pfam" id="PF03976">
    <property type="entry name" value="PPK2"/>
    <property type="match status" value="1"/>
</dbReference>
<evidence type="ECO:0000313" key="2">
    <source>
        <dbReference type="EMBL" id="MCS5732245.1"/>
    </source>
</evidence>
<dbReference type="SUPFAM" id="SSF52540">
    <property type="entry name" value="P-loop containing nucleoside triphosphate hydrolases"/>
    <property type="match status" value="1"/>
</dbReference>
<dbReference type="GO" id="GO:0016301">
    <property type="term" value="F:kinase activity"/>
    <property type="evidence" value="ECO:0007669"/>
    <property type="project" value="UniProtKB-KW"/>
</dbReference>
<evidence type="ECO:0000259" key="1">
    <source>
        <dbReference type="Pfam" id="PF03976"/>
    </source>
</evidence>
<keyword evidence="2" id="KW-0418">Kinase</keyword>
<sequence length="283" mass="31856">MGHGRSQKNSWSRRLSVQAPVDLAAIDTGGTPGVLDKDAAAEIFDASSRTLSKLQEQLFADSLYGGRNSVLIVLQGMDTSGKGGVVKRVAGAVDPQGIRYHAFKKPTEEELAHHYLWRVERELPKPGQIGIFDRSHYEDLLVPRVHETITSEQLTERYAEIDAFEKGLVDGGTTVIKAFLHLGEAEQKNRLLRRLERSDKHWKFNPGDVDDRTLWPLFQDAYEVVLSTTSTAHAPWHVVPADHKWYSALAVQQLLVEALQGLELSWPEPDYDVDEQRRRLLAT</sequence>
<dbReference type="Proteomes" id="UP001165586">
    <property type="component" value="Unassembled WGS sequence"/>
</dbReference>
<evidence type="ECO:0000313" key="3">
    <source>
        <dbReference type="Proteomes" id="UP001165586"/>
    </source>
</evidence>
<dbReference type="EMBL" id="JANLCJ010000001">
    <property type="protein sequence ID" value="MCS5732245.1"/>
    <property type="molecule type" value="Genomic_DNA"/>
</dbReference>
<comment type="caution">
    <text evidence="2">The sequence shown here is derived from an EMBL/GenBank/DDBJ whole genome shotgun (WGS) entry which is preliminary data.</text>
</comment>
<reference evidence="2" key="1">
    <citation type="submission" date="2022-08" db="EMBL/GenBank/DDBJ databases">
        <authorList>
            <person name="Deng Y."/>
            <person name="Han X.-F."/>
            <person name="Zhang Y.-Q."/>
        </authorList>
    </citation>
    <scope>NUCLEOTIDE SEQUENCE</scope>
    <source>
        <strain evidence="2">CPCC 203386</strain>
    </source>
</reference>
<organism evidence="2 3">
    <name type="scientific">Herbiconiux daphne</name>
    <dbReference type="NCBI Taxonomy" id="2970914"/>
    <lineage>
        <taxon>Bacteria</taxon>
        <taxon>Bacillati</taxon>
        <taxon>Actinomycetota</taxon>
        <taxon>Actinomycetes</taxon>
        <taxon>Micrococcales</taxon>
        <taxon>Microbacteriaceae</taxon>
        <taxon>Herbiconiux</taxon>
    </lineage>
</organism>
<name>A0ABT2GWB7_9MICO</name>
<keyword evidence="2" id="KW-0808">Transferase</keyword>
<dbReference type="InterPro" id="IPR022300">
    <property type="entry name" value="PPK2-rel_1"/>
</dbReference>
<dbReference type="Gene3D" id="3.40.50.300">
    <property type="entry name" value="P-loop containing nucleotide triphosphate hydrolases"/>
    <property type="match status" value="1"/>
</dbReference>